<dbReference type="PROSITE" id="PS50217">
    <property type="entry name" value="BZIP"/>
    <property type="match status" value="1"/>
</dbReference>
<keyword evidence="8" id="KW-1185">Reference proteome</keyword>
<feature type="domain" description="BZIP" evidence="6">
    <location>
        <begin position="45"/>
        <end position="86"/>
    </location>
</feature>
<evidence type="ECO:0000256" key="5">
    <source>
        <dbReference type="ARBA" id="ARBA00023242"/>
    </source>
</evidence>
<evidence type="ECO:0000259" key="6">
    <source>
        <dbReference type="PROSITE" id="PS50217"/>
    </source>
</evidence>
<evidence type="ECO:0000256" key="1">
    <source>
        <dbReference type="ARBA" id="ARBA00004123"/>
    </source>
</evidence>
<dbReference type="GO" id="GO:0000976">
    <property type="term" value="F:transcription cis-regulatory region binding"/>
    <property type="evidence" value="ECO:0007669"/>
    <property type="project" value="TreeGrafter"/>
</dbReference>
<keyword evidence="3" id="KW-0238">DNA-binding</keyword>
<dbReference type="InterPro" id="IPR004827">
    <property type="entry name" value="bZIP"/>
</dbReference>
<name>A0A9N7P3Y8_STRHE</name>
<dbReference type="SUPFAM" id="SSF57959">
    <property type="entry name" value="Leucine zipper domain"/>
    <property type="match status" value="1"/>
</dbReference>
<keyword evidence="5" id="KW-0539">Nucleus</keyword>
<dbReference type="GO" id="GO:0046982">
    <property type="term" value="F:protein heterodimerization activity"/>
    <property type="evidence" value="ECO:0007669"/>
    <property type="project" value="UniProtKB-ARBA"/>
</dbReference>
<protein>
    <submittedName>
        <fullName evidence="7">Basic leucine-zipper 6</fullName>
    </submittedName>
</protein>
<dbReference type="InterPro" id="IPR045314">
    <property type="entry name" value="bZIP_plant_GBF1"/>
</dbReference>
<dbReference type="AlphaFoldDB" id="A0A9N7P3Y8"/>
<dbReference type="GO" id="GO:0045893">
    <property type="term" value="P:positive regulation of DNA-templated transcription"/>
    <property type="evidence" value="ECO:0007669"/>
    <property type="project" value="TreeGrafter"/>
</dbReference>
<keyword evidence="4" id="KW-0804">Transcription</keyword>
<sequence>MLSPQMNRLPPLPTDLPLWDFHEPDYSIPVPDPRPKPARPRLSVDERRLRRKISNRESARRLRVRKQKHLSDLRSQLDRLMLEKRESMDLLQLALCKHALVHRENERLASEAAVLRQRLWEMAGILKLRQQLNPLPPAAWTCSADDNNNSFACFSEELLALNSLLIALQNQTN</sequence>
<proteinExistence type="predicted"/>
<dbReference type="PANTHER" id="PTHR45764:SF21">
    <property type="entry name" value="OS03G0770000 PROTEIN"/>
    <property type="match status" value="1"/>
</dbReference>
<dbReference type="FunFam" id="1.20.5.170:FF:000020">
    <property type="entry name" value="BZIP transcription factor"/>
    <property type="match status" value="1"/>
</dbReference>
<evidence type="ECO:0000313" key="8">
    <source>
        <dbReference type="Proteomes" id="UP001153555"/>
    </source>
</evidence>
<evidence type="ECO:0000256" key="3">
    <source>
        <dbReference type="ARBA" id="ARBA00023125"/>
    </source>
</evidence>
<dbReference type="SMART" id="SM00338">
    <property type="entry name" value="BRLZ"/>
    <property type="match status" value="1"/>
</dbReference>
<dbReference type="GO" id="GO:0005634">
    <property type="term" value="C:nucleus"/>
    <property type="evidence" value="ECO:0007669"/>
    <property type="project" value="UniProtKB-SubCell"/>
</dbReference>
<keyword evidence="2" id="KW-0805">Transcription regulation</keyword>
<dbReference type="EMBL" id="CACSLK010034598">
    <property type="protein sequence ID" value="CAA0843085.1"/>
    <property type="molecule type" value="Genomic_DNA"/>
</dbReference>
<dbReference type="OrthoDB" id="551672at2759"/>
<dbReference type="PANTHER" id="PTHR45764">
    <property type="entry name" value="BZIP TRANSCRIPTION FACTOR 44"/>
    <property type="match status" value="1"/>
</dbReference>
<dbReference type="InterPro" id="IPR046347">
    <property type="entry name" value="bZIP_sf"/>
</dbReference>
<dbReference type="Gene3D" id="1.20.5.170">
    <property type="match status" value="1"/>
</dbReference>
<evidence type="ECO:0000256" key="2">
    <source>
        <dbReference type="ARBA" id="ARBA00023015"/>
    </source>
</evidence>
<dbReference type="PROSITE" id="PS00036">
    <property type="entry name" value="BZIP_BASIC"/>
    <property type="match status" value="1"/>
</dbReference>
<comment type="subcellular location">
    <subcellularLocation>
        <location evidence="1">Nucleus</location>
    </subcellularLocation>
</comment>
<dbReference type="Proteomes" id="UP001153555">
    <property type="component" value="Unassembled WGS sequence"/>
</dbReference>
<comment type="caution">
    <text evidence="7">The sequence shown here is derived from an EMBL/GenBank/DDBJ whole genome shotgun (WGS) entry which is preliminary data.</text>
</comment>
<dbReference type="GO" id="GO:0003700">
    <property type="term" value="F:DNA-binding transcription factor activity"/>
    <property type="evidence" value="ECO:0007669"/>
    <property type="project" value="InterPro"/>
</dbReference>
<dbReference type="CDD" id="cd14702">
    <property type="entry name" value="bZIP_plant_GBF1"/>
    <property type="match status" value="1"/>
</dbReference>
<organism evidence="7 8">
    <name type="scientific">Striga hermonthica</name>
    <name type="common">Purple witchweed</name>
    <name type="synonym">Buchnera hermonthica</name>
    <dbReference type="NCBI Taxonomy" id="68872"/>
    <lineage>
        <taxon>Eukaryota</taxon>
        <taxon>Viridiplantae</taxon>
        <taxon>Streptophyta</taxon>
        <taxon>Embryophyta</taxon>
        <taxon>Tracheophyta</taxon>
        <taxon>Spermatophyta</taxon>
        <taxon>Magnoliopsida</taxon>
        <taxon>eudicotyledons</taxon>
        <taxon>Gunneridae</taxon>
        <taxon>Pentapetalae</taxon>
        <taxon>asterids</taxon>
        <taxon>lamiids</taxon>
        <taxon>Lamiales</taxon>
        <taxon>Orobanchaceae</taxon>
        <taxon>Buchnereae</taxon>
        <taxon>Striga</taxon>
    </lineage>
</organism>
<evidence type="ECO:0000313" key="7">
    <source>
        <dbReference type="EMBL" id="CAA0843085.1"/>
    </source>
</evidence>
<accession>A0A9N7P3Y8</accession>
<reference evidence="7" key="1">
    <citation type="submission" date="2019-12" db="EMBL/GenBank/DDBJ databases">
        <authorList>
            <person name="Scholes J."/>
        </authorList>
    </citation>
    <scope>NUCLEOTIDE SEQUENCE</scope>
</reference>
<evidence type="ECO:0000256" key="4">
    <source>
        <dbReference type="ARBA" id="ARBA00023163"/>
    </source>
</evidence>
<gene>
    <name evidence="7" type="ORF">SHERM_08939</name>
</gene>